<dbReference type="GO" id="GO:0016705">
    <property type="term" value="F:oxidoreductase activity, acting on paired donors, with incorporation or reduction of molecular oxygen"/>
    <property type="evidence" value="ECO:0007669"/>
    <property type="project" value="InterPro"/>
</dbReference>
<proteinExistence type="predicted"/>
<keyword evidence="1 6" id="KW-0479">Metal-binding</keyword>
<dbReference type="InterPro" id="IPR001650">
    <property type="entry name" value="Helicase_C-like"/>
</dbReference>
<dbReference type="PANTHER" id="PTHR45626:SF14">
    <property type="entry name" value="ATP-DEPENDENT DNA HELICASE (EUROFUNG)"/>
    <property type="match status" value="1"/>
</dbReference>
<dbReference type="SUPFAM" id="SSF48264">
    <property type="entry name" value="Cytochrome P450"/>
    <property type="match status" value="1"/>
</dbReference>
<name>A0A6P8AVA4_PYRGI</name>
<dbReference type="Pfam" id="PF00176">
    <property type="entry name" value="SNF2-rel_dom"/>
    <property type="match status" value="1"/>
</dbReference>
<dbReference type="RefSeq" id="XP_030978851.1">
    <property type="nucleotide sequence ID" value="XM_031128889.1"/>
</dbReference>
<dbReference type="InterPro" id="IPR017972">
    <property type="entry name" value="Cyt_P450_CS"/>
</dbReference>
<dbReference type="FunFam" id="3.40.50.10810:FF:000053">
    <property type="entry name" value="SNF2 family helicase/ATPase, putative"/>
    <property type="match status" value="1"/>
</dbReference>
<dbReference type="PANTHER" id="PTHR45626">
    <property type="entry name" value="TRANSCRIPTION TERMINATION FACTOR 2-RELATED"/>
    <property type="match status" value="1"/>
</dbReference>
<dbReference type="GO" id="GO:0020037">
    <property type="term" value="F:heme binding"/>
    <property type="evidence" value="ECO:0007669"/>
    <property type="project" value="InterPro"/>
</dbReference>
<dbReference type="PROSITE" id="PS00086">
    <property type="entry name" value="CYTOCHROME_P450"/>
    <property type="match status" value="1"/>
</dbReference>
<dbReference type="PRINTS" id="PR00463">
    <property type="entry name" value="EP450I"/>
</dbReference>
<sequence length="1525" mass="170087">MTLLELGPWAPAILVPIAFFLLRTLLAAPRLKRNGIPLKTPRDSLPFVGNGIVFLQPRQKLFVWFHRREREFGLETYQITVPSLPPGVVINDPTCLEYVFKNEALFNKGAFFKERSDDLFGHGIINVDGEPWRAQRKAGLNFLNTSNLRVLTDVALPRYLNENVRWLTNKANGETVVDLQQVFHGITSQLMGKMAYNMEMHAGDDFSVAFDYASGATAERFQNPLWFITEFFTGSKLRRSIAIVKEHGRKIVANATCHRTAAEKFPENLPETDANSEHDGLEEISGSLIQSLLDCIGDEKLVADAALNYLSAGRDTVAQALTWTSYLLMQHPEVVERIRAETAELTSPMDNPGGHNPTPLKPSSAPYTMAVFYEAMRFYPPIPFEIKQCVRETTLPDGTFLPASSVVVWCPWAMNRSRAIWGPDVDEFRPERWLSADGKSLTVRSAAEYPVFNGGARMCLGKKMADVIAVQVLPAIVTNFDFRPAYDEKQERASKQDLEHALLELIAPRIHRPSSINRAPRRHAPAVMVRSRSASFSDDDIQFVSSQMLAEAAKSQPKSPLQSSQGNRDVIDITGSPALEFGRPTNMNSKPQPKAFSSLYKKEKKQPNVFLQPRNRPEHHRGTKVSGPSALKYNDIKAPPLPLYNSLPAQRDSTTAGSSAYTQSAAFDDNVFYTDPKKANDDLKALLEGGMDEEEQGENKEEGGEAEEKIDDGSLEGITVKLLPHQQEGVEWMKGRELGPVKRGKVPKGGILADDMGLGKTLQSISLIVSSPKPNKDEKGWKKHYDGIGKGTLVVAPLALIRQWEAEIAEKVLPSHKLNVCVHHGPSRTKRYTDLQKYDVVITTYQILVSEHGHSTDAVGAGCFGIHWFRVILDEAHSIKNRNAKATKACCALRSEFRWCLTGTPMQNNLDELQSLVSFLRIPPYDDLKHWREYIDQPMKNGKGHLAIRRLHSLLRCFMKRRTKDVLKEEGALNPGGKKALEAAAKKGDGQMPPAPAFKVTERKVVTVTAEFSPAERKFYNRLEDRADESLQRMMKGKVNYANALVLLLRLRQACNHPRLVGIKMEKEKDALSMDTAQPVKSATDADVDALADMFGGMGVESKQCDVCMSNLSKDEVSAGKVVCEACDKDRAAFNNEGPDRRRSKKIKKKVIKEEVKVEAKSRKARHRPAVLDSDDEEDDGSWIVGEDQRGSLRLGKAGGEEDENCEGGGEWLNTEDSIHHSEDEDGSRLDSFIVDDEKEDRSRTQNPDSEEDSSLVSVSKLASKQGSQQADSDSGSGSGSETDSDLDSGVDESEYDSADDAFAHEENGRVVPSAKIRQLLEILHKEVHEHKFIVFSQFTSMLDLVAPFFDREGFKYTRYEGSMKNDLREESLHSLRNDPKTRILLCSLKCGSLGLNLTAATRVVILEPFWNPFVEEQAIDRVHRLTQTVDVIVYKLTVGKSVEERILELQNKKRLLAEQAIEGGMKKKDALKLGLQEMLALFTRDRSSDIGSVVDAGGRESIGSSTGTRKPVRPPVPSVFERRW</sequence>
<evidence type="ECO:0000256" key="5">
    <source>
        <dbReference type="ARBA" id="ARBA00023004"/>
    </source>
</evidence>
<dbReference type="InterPro" id="IPR027417">
    <property type="entry name" value="P-loop_NTPase"/>
</dbReference>
<evidence type="ECO:0000259" key="9">
    <source>
        <dbReference type="PROSITE" id="PS51194"/>
    </source>
</evidence>
<dbReference type="InterPro" id="IPR014001">
    <property type="entry name" value="Helicase_ATP-bd"/>
</dbReference>
<dbReference type="SUPFAM" id="SSF52540">
    <property type="entry name" value="P-loop containing nucleoside triphosphate hydrolases"/>
    <property type="match status" value="2"/>
</dbReference>
<dbReference type="InterPro" id="IPR002401">
    <property type="entry name" value="Cyt_P450_E_grp-I"/>
</dbReference>
<dbReference type="GO" id="GO:0005634">
    <property type="term" value="C:nucleus"/>
    <property type="evidence" value="ECO:0007669"/>
    <property type="project" value="TreeGrafter"/>
</dbReference>
<keyword evidence="3" id="KW-0378">Hydrolase</keyword>
<dbReference type="GeneID" id="41963797"/>
<dbReference type="SMART" id="SM00490">
    <property type="entry name" value="HELICc"/>
    <property type="match status" value="1"/>
</dbReference>
<dbReference type="GO" id="GO:0006281">
    <property type="term" value="P:DNA repair"/>
    <property type="evidence" value="ECO:0007669"/>
    <property type="project" value="TreeGrafter"/>
</dbReference>
<keyword evidence="6" id="KW-0349">Heme</keyword>
<reference evidence="11" key="3">
    <citation type="submission" date="2025-08" db="UniProtKB">
        <authorList>
            <consortium name="RefSeq"/>
        </authorList>
    </citation>
    <scope>IDENTIFICATION</scope>
    <source>
        <strain evidence="11">NI907</strain>
    </source>
</reference>
<dbReference type="GO" id="GO:0008094">
    <property type="term" value="F:ATP-dependent activity, acting on DNA"/>
    <property type="evidence" value="ECO:0007669"/>
    <property type="project" value="TreeGrafter"/>
</dbReference>
<feature type="domain" description="Helicase C-terminal" evidence="9">
    <location>
        <begin position="1316"/>
        <end position="1470"/>
    </location>
</feature>
<reference evidence="10 11" key="1">
    <citation type="journal article" date="2019" name="Mol. Biol. Evol.">
        <title>Blast fungal genomes show frequent chromosomal changes, gene gains and losses, and effector gene turnover.</title>
        <authorList>
            <person name="Gomez Luciano L.B."/>
            <person name="Jason Tsai I."/>
            <person name="Chuma I."/>
            <person name="Tosa Y."/>
            <person name="Chen Y.H."/>
            <person name="Li J.Y."/>
            <person name="Li M.Y."/>
            <person name="Jade Lu M.Y."/>
            <person name="Nakayashiki H."/>
            <person name="Li W.H."/>
        </authorList>
    </citation>
    <scope>NUCLEOTIDE SEQUENCE [LARGE SCALE GENOMIC DNA]</scope>
    <source>
        <strain evidence="10 11">NI907</strain>
    </source>
</reference>
<keyword evidence="2" id="KW-0547">Nucleotide-binding</keyword>
<feature type="region of interest" description="Disordered" evidence="7">
    <location>
        <begin position="689"/>
        <end position="710"/>
    </location>
</feature>
<keyword evidence="5 6" id="KW-0408">Iron</keyword>
<dbReference type="CDD" id="cd18793">
    <property type="entry name" value="SF2_C_SNF"/>
    <property type="match status" value="1"/>
</dbReference>
<dbReference type="InterPro" id="IPR050628">
    <property type="entry name" value="SNF2_RAD54_helicase_TF"/>
</dbReference>
<evidence type="ECO:0000313" key="10">
    <source>
        <dbReference type="Proteomes" id="UP000515153"/>
    </source>
</evidence>
<dbReference type="InterPro" id="IPR000330">
    <property type="entry name" value="SNF2_N"/>
</dbReference>
<dbReference type="Pfam" id="PF00271">
    <property type="entry name" value="Helicase_C"/>
    <property type="match status" value="1"/>
</dbReference>
<feature type="region of interest" description="Disordered" evidence="7">
    <location>
        <begin position="1497"/>
        <end position="1518"/>
    </location>
</feature>
<comment type="cofactor">
    <cofactor evidence="6">
        <name>heme</name>
        <dbReference type="ChEBI" id="CHEBI:30413"/>
    </cofactor>
</comment>
<dbReference type="Proteomes" id="UP000515153">
    <property type="component" value="Chromosome V"/>
</dbReference>
<dbReference type="CDD" id="cd18008">
    <property type="entry name" value="DEXDc_SHPRH-like"/>
    <property type="match status" value="1"/>
</dbReference>
<gene>
    <name evidence="11" type="ORF">PgNI_08899</name>
</gene>
<dbReference type="Gene3D" id="3.40.50.300">
    <property type="entry name" value="P-loop containing nucleotide triphosphate hydrolases"/>
    <property type="match status" value="2"/>
</dbReference>
<accession>A0A6P8AVA4</accession>
<evidence type="ECO:0000256" key="1">
    <source>
        <dbReference type="ARBA" id="ARBA00022723"/>
    </source>
</evidence>
<feature type="region of interest" description="Disordered" evidence="7">
    <location>
        <begin position="551"/>
        <end position="636"/>
    </location>
</feature>
<evidence type="ECO:0000256" key="7">
    <source>
        <dbReference type="SAM" id="MobiDB-lite"/>
    </source>
</evidence>
<evidence type="ECO:0000256" key="4">
    <source>
        <dbReference type="ARBA" id="ARBA00022840"/>
    </source>
</evidence>
<dbReference type="InterPro" id="IPR038718">
    <property type="entry name" value="SNF2-like_sf"/>
</dbReference>
<dbReference type="GO" id="GO:0005506">
    <property type="term" value="F:iron ion binding"/>
    <property type="evidence" value="ECO:0007669"/>
    <property type="project" value="InterPro"/>
</dbReference>
<evidence type="ECO:0000313" key="11">
    <source>
        <dbReference type="RefSeq" id="XP_030978851.1"/>
    </source>
</evidence>
<dbReference type="PRINTS" id="PR00385">
    <property type="entry name" value="P450"/>
</dbReference>
<organism evidence="10 11">
    <name type="scientific">Pyricularia grisea</name>
    <name type="common">Crabgrass-specific blast fungus</name>
    <name type="synonym">Magnaporthe grisea</name>
    <dbReference type="NCBI Taxonomy" id="148305"/>
    <lineage>
        <taxon>Eukaryota</taxon>
        <taxon>Fungi</taxon>
        <taxon>Dikarya</taxon>
        <taxon>Ascomycota</taxon>
        <taxon>Pezizomycotina</taxon>
        <taxon>Sordariomycetes</taxon>
        <taxon>Sordariomycetidae</taxon>
        <taxon>Magnaporthales</taxon>
        <taxon>Pyriculariaceae</taxon>
        <taxon>Pyricularia</taxon>
    </lineage>
</organism>
<feature type="compositionally biased region" description="Basic and acidic residues" evidence="7">
    <location>
        <begin position="1217"/>
        <end position="1229"/>
    </location>
</feature>
<dbReference type="InterPro" id="IPR049730">
    <property type="entry name" value="SNF2/RAD54-like_C"/>
</dbReference>
<dbReference type="PROSITE" id="PS51194">
    <property type="entry name" value="HELICASE_CTER"/>
    <property type="match status" value="1"/>
</dbReference>
<evidence type="ECO:0000259" key="8">
    <source>
        <dbReference type="PROSITE" id="PS51192"/>
    </source>
</evidence>
<dbReference type="InterPro" id="IPR036396">
    <property type="entry name" value="Cyt_P450_sf"/>
</dbReference>
<feature type="compositionally biased region" description="Low complexity" evidence="7">
    <location>
        <begin position="554"/>
        <end position="565"/>
    </location>
</feature>
<reference evidence="11" key="2">
    <citation type="submission" date="2019-10" db="EMBL/GenBank/DDBJ databases">
        <authorList>
            <consortium name="NCBI Genome Project"/>
        </authorList>
    </citation>
    <scope>NUCLEOTIDE SEQUENCE</scope>
    <source>
        <strain evidence="11">NI907</strain>
    </source>
</reference>
<dbReference type="Gene3D" id="3.40.50.10810">
    <property type="entry name" value="Tandem AAA-ATPase domain"/>
    <property type="match status" value="1"/>
</dbReference>
<dbReference type="KEGG" id="pgri:PgNI_08899"/>
<dbReference type="Pfam" id="PF00067">
    <property type="entry name" value="p450"/>
    <property type="match status" value="1"/>
</dbReference>
<feature type="compositionally biased region" description="Acidic residues" evidence="7">
    <location>
        <begin position="1283"/>
        <end position="1295"/>
    </location>
</feature>
<dbReference type="SMART" id="SM00487">
    <property type="entry name" value="DEXDc"/>
    <property type="match status" value="1"/>
</dbReference>
<keyword evidence="10" id="KW-1185">Reference proteome</keyword>
<dbReference type="GO" id="GO:0004497">
    <property type="term" value="F:monooxygenase activity"/>
    <property type="evidence" value="ECO:0007669"/>
    <property type="project" value="InterPro"/>
</dbReference>
<dbReference type="InterPro" id="IPR001128">
    <property type="entry name" value="Cyt_P450"/>
</dbReference>
<feature type="region of interest" description="Disordered" evidence="7">
    <location>
        <begin position="1158"/>
        <end position="1295"/>
    </location>
</feature>
<evidence type="ECO:0000256" key="2">
    <source>
        <dbReference type="ARBA" id="ARBA00022741"/>
    </source>
</evidence>
<feature type="compositionally biased region" description="Basic and acidic residues" evidence="7">
    <location>
        <begin position="697"/>
        <end position="707"/>
    </location>
</feature>
<protein>
    <submittedName>
        <fullName evidence="11">Uncharacterized protein</fullName>
    </submittedName>
</protein>
<feature type="compositionally biased region" description="Low complexity" evidence="7">
    <location>
        <begin position="1255"/>
        <end position="1282"/>
    </location>
</feature>
<keyword evidence="4" id="KW-0067">ATP-binding</keyword>
<feature type="domain" description="Helicase ATP-binding" evidence="8">
    <location>
        <begin position="741"/>
        <end position="923"/>
    </location>
</feature>
<feature type="binding site" description="axial binding residue" evidence="6">
    <location>
        <position position="459"/>
    </location>
    <ligand>
        <name>heme</name>
        <dbReference type="ChEBI" id="CHEBI:30413"/>
    </ligand>
    <ligandPart>
        <name>Fe</name>
        <dbReference type="ChEBI" id="CHEBI:18248"/>
    </ligandPart>
</feature>
<evidence type="ECO:0000256" key="3">
    <source>
        <dbReference type="ARBA" id="ARBA00022801"/>
    </source>
</evidence>
<evidence type="ECO:0000256" key="6">
    <source>
        <dbReference type="PIRSR" id="PIRSR602401-1"/>
    </source>
</evidence>
<dbReference type="PROSITE" id="PS51192">
    <property type="entry name" value="HELICASE_ATP_BIND_1"/>
    <property type="match status" value="1"/>
</dbReference>
<dbReference type="GO" id="GO:0005524">
    <property type="term" value="F:ATP binding"/>
    <property type="evidence" value="ECO:0007669"/>
    <property type="project" value="UniProtKB-KW"/>
</dbReference>
<dbReference type="Gene3D" id="1.10.630.10">
    <property type="entry name" value="Cytochrome P450"/>
    <property type="match status" value="1"/>
</dbReference>
<dbReference type="GO" id="GO:0016787">
    <property type="term" value="F:hydrolase activity"/>
    <property type="evidence" value="ECO:0007669"/>
    <property type="project" value="UniProtKB-KW"/>
</dbReference>